<accession>S8E098</accession>
<evidence type="ECO:0000313" key="3">
    <source>
        <dbReference type="Proteomes" id="UP000015241"/>
    </source>
</evidence>
<feature type="compositionally biased region" description="Basic residues" evidence="1">
    <location>
        <begin position="93"/>
        <end position="103"/>
    </location>
</feature>
<reference evidence="2 3" key="1">
    <citation type="journal article" date="2012" name="Science">
        <title>The Paleozoic origin of enzymatic lignin decomposition reconstructed from 31 fungal genomes.</title>
        <authorList>
            <person name="Floudas D."/>
            <person name="Binder M."/>
            <person name="Riley R."/>
            <person name="Barry K."/>
            <person name="Blanchette R.A."/>
            <person name="Henrissat B."/>
            <person name="Martinez A.T."/>
            <person name="Otillar R."/>
            <person name="Spatafora J.W."/>
            <person name="Yadav J.S."/>
            <person name="Aerts A."/>
            <person name="Benoit I."/>
            <person name="Boyd A."/>
            <person name="Carlson A."/>
            <person name="Copeland A."/>
            <person name="Coutinho P.M."/>
            <person name="de Vries R.P."/>
            <person name="Ferreira P."/>
            <person name="Findley K."/>
            <person name="Foster B."/>
            <person name="Gaskell J."/>
            <person name="Glotzer D."/>
            <person name="Gorecki P."/>
            <person name="Heitman J."/>
            <person name="Hesse C."/>
            <person name="Hori C."/>
            <person name="Igarashi K."/>
            <person name="Jurgens J.A."/>
            <person name="Kallen N."/>
            <person name="Kersten P."/>
            <person name="Kohler A."/>
            <person name="Kuees U."/>
            <person name="Kumar T.K.A."/>
            <person name="Kuo A."/>
            <person name="LaButti K."/>
            <person name="Larrondo L.F."/>
            <person name="Lindquist E."/>
            <person name="Ling A."/>
            <person name="Lombard V."/>
            <person name="Lucas S."/>
            <person name="Lundell T."/>
            <person name="Martin R."/>
            <person name="McLaughlin D.J."/>
            <person name="Morgenstern I."/>
            <person name="Morin E."/>
            <person name="Murat C."/>
            <person name="Nagy L.G."/>
            <person name="Nolan M."/>
            <person name="Ohm R.A."/>
            <person name="Patyshakuliyeva A."/>
            <person name="Rokas A."/>
            <person name="Ruiz-Duenas F.J."/>
            <person name="Sabat G."/>
            <person name="Salamov A."/>
            <person name="Samejima M."/>
            <person name="Schmutz J."/>
            <person name="Slot J.C."/>
            <person name="St John F."/>
            <person name="Stenlid J."/>
            <person name="Sun H."/>
            <person name="Sun S."/>
            <person name="Syed K."/>
            <person name="Tsang A."/>
            <person name="Wiebenga A."/>
            <person name="Young D."/>
            <person name="Pisabarro A."/>
            <person name="Eastwood D.C."/>
            <person name="Martin F."/>
            <person name="Cullen D."/>
            <person name="Grigoriev I.V."/>
            <person name="Hibbett D.S."/>
        </authorList>
    </citation>
    <scope>NUCLEOTIDE SEQUENCE</scope>
    <source>
        <strain evidence="3">FP-58527</strain>
    </source>
</reference>
<sequence length="103" mass="11585">MHRYHKTYLTSESCRLRGATLLPPNDGGLGFLCIPLRPRSTGPVLRFARRVKDEIVASGNGMVDYIVPDSDADADIDVFFRGPARPTTTRRPAGWRRRRTMSP</sequence>
<evidence type="ECO:0000313" key="2">
    <source>
        <dbReference type="EMBL" id="EPS96768.1"/>
    </source>
</evidence>
<protein>
    <submittedName>
        <fullName evidence="2">Uncharacterized protein</fullName>
    </submittedName>
</protein>
<keyword evidence="3" id="KW-1185">Reference proteome</keyword>
<feature type="region of interest" description="Disordered" evidence="1">
    <location>
        <begin position="82"/>
        <end position="103"/>
    </location>
</feature>
<dbReference type="Proteomes" id="UP000015241">
    <property type="component" value="Unassembled WGS sequence"/>
</dbReference>
<organism evidence="2 3">
    <name type="scientific">Fomitopsis schrenkii</name>
    <name type="common">Brown rot fungus</name>
    <dbReference type="NCBI Taxonomy" id="2126942"/>
    <lineage>
        <taxon>Eukaryota</taxon>
        <taxon>Fungi</taxon>
        <taxon>Dikarya</taxon>
        <taxon>Basidiomycota</taxon>
        <taxon>Agaricomycotina</taxon>
        <taxon>Agaricomycetes</taxon>
        <taxon>Polyporales</taxon>
        <taxon>Fomitopsis</taxon>
    </lineage>
</organism>
<feature type="compositionally biased region" description="Low complexity" evidence="1">
    <location>
        <begin position="82"/>
        <end position="92"/>
    </location>
</feature>
<proteinExistence type="predicted"/>
<name>S8E098_FOMSC</name>
<dbReference type="HOGENOM" id="CLU_2263798_0_0_1"/>
<dbReference type="InParanoid" id="S8E098"/>
<dbReference type="EMBL" id="KE504184">
    <property type="protein sequence ID" value="EPS96768.1"/>
    <property type="molecule type" value="Genomic_DNA"/>
</dbReference>
<evidence type="ECO:0000256" key="1">
    <source>
        <dbReference type="SAM" id="MobiDB-lite"/>
    </source>
</evidence>
<dbReference type="AlphaFoldDB" id="S8E098"/>
<gene>
    <name evidence="2" type="ORF">FOMPIDRAFT_1053004</name>
</gene>